<dbReference type="EMBL" id="JAAAUY010000139">
    <property type="protein sequence ID" value="KAF9334604.1"/>
    <property type="molecule type" value="Genomic_DNA"/>
</dbReference>
<dbReference type="Proteomes" id="UP000696485">
    <property type="component" value="Unassembled WGS sequence"/>
</dbReference>
<sequence length="147" mass="16460">MASTQHPSFLILFTLDITLLSRAGHVSIEKVLSRSKLEYLSVNCTPDGLSLTGLIAQVPNYASWSTLKALVVSGDNINEWLQLWPSIATPRLVFLEIRVAGQSWLAFLMESVDPSRLKRLWLGDTSDYRFKASGDAKDRYNPKFQTG</sequence>
<comment type="caution">
    <text evidence="2">The sequence shown here is derived from an EMBL/GenBank/DDBJ whole genome shotgun (WGS) entry which is preliminary data.</text>
</comment>
<name>A0A9P5SPM9_9FUNG</name>
<keyword evidence="1" id="KW-0732">Signal</keyword>
<keyword evidence="3" id="KW-1185">Reference proteome</keyword>
<gene>
    <name evidence="2" type="ORF">BG006_001840</name>
</gene>
<protein>
    <submittedName>
        <fullName evidence="2">Uncharacterized protein</fullName>
    </submittedName>
</protein>
<evidence type="ECO:0000313" key="3">
    <source>
        <dbReference type="Proteomes" id="UP000696485"/>
    </source>
</evidence>
<feature type="signal peptide" evidence="1">
    <location>
        <begin position="1"/>
        <end position="23"/>
    </location>
</feature>
<evidence type="ECO:0000313" key="2">
    <source>
        <dbReference type="EMBL" id="KAF9334604.1"/>
    </source>
</evidence>
<accession>A0A9P5SPM9</accession>
<proteinExistence type="predicted"/>
<reference evidence="2" key="1">
    <citation type="journal article" date="2020" name="Fungal Divers.">
        <title>Resolving the Mortierellaceae phylogeny through synthesis of multi-gene phylogenetics and phylogenomics.</title>
        <authorList>
            <person name="Vandepol N."/>
            <person name="Liber J."/>
            <person name="Desiro A."/>
            <person name="Na H."/>
            <person name="Kennedy M."/>
            <person name="Barry K."/>
            <person name="Grigoriev I.V."/>
            <person name="Miller A.N."/>
            <person name="O'Donnell K."/>
            <person name="Stajich J.E."/>
            <person name="Bonito G."/>
        </authorList>
    </citation>
    <scope>NUCLEOTIDE SEQUENCE</scope>
    <source>
        <strain evidence="2">NVP1</strain>
    </source>
</reference>
<organism evidence="2 3">
    <name type="scientific">Podila minutissima</name>
    <dbReference type="NCBI Taxonomy" id="64525"/>
    <lineage>
        <taxon>Eukaryota</taxon>
        <taxon>Fungi</taxon>
        <taxon>Fungi incertae sedis</taxon>
        <taxon>Mucoromycota</taxon>
        <taxon>Mortierellomycotina</taxon>
        <taxon>Mortierellomycetes</taxon>
        <taxon>Mortierellales</taxon>
        <taxon>Mortierellaceae</taxon>
        <taxon>Podila</taxon>
    </lineage>
</organism>
<evidence type="ECO:0000256" key="1">
    <source>
        <dbReference type="SAM" id="SignalP"/>
    </source>
</evidence>
<feature type="chain" id="PRO_5040275484" evidence="1">
    <location>
        <begin position="24"/>
        <end position="147"/>
    </location>
</feature>
<dbReference type="AlphaFoldDB" id="A0A9P5SPM9"/>